<keyword evidence="1" id="KW-0812">Transmembrane</keyword>
<protein>
    <submittedName>
        <fullName evidence="3">Uncharacterized protein LOC108864565</fullName>
    </submittedName>
</protein>
<keyword evidence="1" id="KW-1133">Transmembrane helix</keyword>
<feature type="transmembrane region" description="Helical" evidence="1">
    <location>
        <begin position="265"/>
        <end position="282"/>
    </location>
</feature>
<feature type="transmembrane region" description="Helical" evidence="1">
    <location>
        <begin position="325"/>
        <end position="349"/>
    </location>
</feature>
<proteinExistence type="predicted"/>
<organism evidence="2 3">
    <name type="scientific">Galendromus occidentalis</name>
    <name type="common">western predatory mite</name>
    <dbReference type="NCBI Taxonomy" id="34638"/>
    <lineage>
        <taxon>Eukaryota</taxon>
        <taxon>Metazoa</taxon>
        <taxon>Ecdysozoa</taxon>
        <taxon>Arthropoda</taxon>
        <taxon>Chelicerata</taxon>
        <taxon>Arachnida</taxon>
        <taxon>Acari</taxon>
        <taxon>Parasitiformes</taxon>
        <taxon>Mesostigmata</taxon>
        <taxon>Gamasina</taxon>
        <taxon>Phytoseioidea</taxon>
        <taxon>Phytoseiidae</taxon>
        <taxon>Typhlodrominae</taxon>
        <taxon>Galendromus</taxon>
    </lineage>
</organism>
<sequence length="428" mass="48886">MIRRGAANRLELYRKVWRDLLYRPGVKVFVILASYFYLTVGIFGCAQLTGELDLSSVLWSHSGNISEGRGIADAPVFKNPSSYRVELLFNDRIDYWNPKTHERLMGLVNELDYSRVHAVVKVSNCWFENFPPLVRTIDSAETASPKSLVRKTFIEALDRMLRTQSFSQYDRDILFDKNKTSIVASRCKLTVRDLENIAQERSSLRDLIETAAKFPDLNATIHGPPERQIVVQTVSCVLLSLLYSIVIIVGSWVKSNFWYGLWHTYSVMSCTIGALGWSVWFQTDVEPLLIWVFTALSEIMIYDYFTTPYVYFWARKPRTDDAMNAAMRCIMAFVIQITIVFNFCFYMGASCDAPPYIWYHRLKSLSLSSLSLALHNMVLLSVLATSARSFLKVTETMSSAVLGLFRGRETSTRCPRVPLDRAIEPPAV</sequence>
<dbReference type="PANTHER" id="PTHR10796:SF92">
    <property type="entry name" value="PATCHED-RELATED, ISOFORM A"/>
    <property type="match status" value="1"/>
</dbReference>
<dbReference type="Proteomes" id="UP000694867">
    <property type="component" value="Unplaced"/>
</dbReference>
<evidence type="ECO:0000313" key="2">
    <source>
        <dbReference type="Proteomes" id="UP000694867"/>
    </source>
</evidence>
<keyword evidence="2" id="KW-1185">Reference proteome</keyword>
<dbReference type="GeneID" id="108864565"/>
<evidence type="ECO:0000256" key="1">
    <source>
        <dbReference type="SAM" id="Phobius"/>
    </source>
</evidence>
<gene>
    <name evidence="3" type="primary">LOC108864565</name>
</gene>
<feature type="transmembrane region" description="Helical" evidence="1">
    <location>
        <begin position="20"/>
        <end position="38"/>
    </location>
</feature>
<reference evidence="3" key="1">
    <citation type="submission" date="2025-08" db="UniProtKB">
        <authorList>
            <consortium name="RefSeq"/>
        </authorList>
    </citation>
    <scope>IDENTIFICATION</scope>
</reference>
<feature type="transmembrane region" description="Helical" evidence="1">
    <location>
        <begin position="229"/>
        <end position="253"/>
    </location>
</feature>
<evidence type="ECO:0000313" key="3">
    <source>
        <dbReference type="RefSeq" id="XP_018496042.1"/>
    </source>
</evidence>
<keyword evidence="1" id="KW-0472">Membrane</keyword>
<name>A0AAJ7PAC1_9ACAR</name>
<feature type="transmembrane region" description="Helical" evidence="1">
    <location>
        <begin position="369"/>
        <end position="391"/>
    </location>
</feature>
<dbReference type="PANTHER" id="PTHR10796">
    <property type="entry name" value="PATCHED-RELATED"/>
    <property type="match status" value="1"/>
</dbReference>
<dbReference type="GO" id="GO:0016020">
    <property type="term" value="C:membrane"/>
    <property type="evidence" value="ECO:0007669"/>
    <property type="project" value="TreeGrafter"/>
</dbReference>
<accession>A0AAJ7PAC1</accession>
<dbReference type="AlphaFoldDB" id="A0AAJ7PAC1"/>
<dbReference type="InterPro" id="IPR051697">
    <property type="entry name" value="Patched_domain-protein"/>
</dbReference>
<dbReference type="SUPFAM" id="SSF82866">
    <property type="entry name" value="Multidrug efflux transporter AcrB transmembrane domain"/>
    <property type="match status" value="1"/>
</dbReference>
<dbReference type="RefSeq" id="XP_018496042.1">
    <property type="nucleotide sequence ID" value="XM_018640526.1"/>
</dbReference>
<dbReference type="KEGG" id="goe:108864565"/>
<feature type="transmembrane region" description="Helical" evidence="1">
    <location>
        <begin position="288"/>
        <end position="313"/>
    </location>
</feature>